<evidence type="ECO:0000313" key="7">
    <source>
        <dbReference type="EMBL" id="RMT19655.1"/>
    </source>
</evidence>
<dbReference type="GO" id="GO:0003700">
    <property type="term" value="F:DNA-binding transcription factor activity"/>
    <property type="evidence" value="ECO:0007669"/>
    <property type="project" value="InterPro"/>
</dbReference>
<dbReference type="GO" id="GO:0003677">
    <property type="term" value="F:DNA binding"/>
    <property type="evidence" value="ECO:0007669"/>
    <property type="project" value="UniProtKB-KW"/>
</dbReference>
<comment type="similarity">
    <text evidence="1">Belongs to the LysR transcriptional regulatory family.</text>
</comment>
<dbReference type="PANTHER" id="PTHR30346:SF28">
    <property type="entry name" value="HTH-TYPE TRANSCRIPTIONAL REGULATOR CYNR"/>
    <property type="match status" value="1"/>
</dbReference>
<dbReference type="InterPro" id="IPR005119">
    <property type="entry name" value="LysR_subst-bd"/>
</dbReference>
<evidence type="ECO:0000256" key="1">
    <source>
        <dbReference type="ARBA" id="ARBA00009437"/>
    </source>
</evidence>
<evidence type="ECO:0000313" key="8">
    <source>
        <dbReference type="Proteomes" id="UP000276194"/>
    </source>
</evidence>
<dbReference type="AlphaFoldDB" id="A0A3M4L3H6"/>
<dbReference type="PANTHER" id="PTHR30346">
    <property type="entry name" value="TRANSCRIPTIONAL DUAL REGULATOR HCAR-RELATED"/>
    <property type="match status" value="1"/>
</dbReference>
<keyword evidence="2" id="KW-0805">Transcription regulation</keyword>
<dbReference type="Gene3D" id="3.40.190.10">
    <property type="entry name" value="Periplasmic binding protein-like II"/>
    <property type="match status" value="1"/>
</dbReference>
<name>A0A3M4L3H6_PSEA0</name>
<evidence type="ECO:0000256" key="4">
    <source>
        <dbReference type="ARBA" id="ARBA00023163"/>
    </source>
</evidence>
<dbReference type="EMBL" id="RBRD01000172">
    <property type="protein sequence ID" value="RMQ35968.1"/>
    <property type="molecule type" value="Genomic_DNA"/>
</dbReference>
<protein>
    <recommendedName>
        <fullName evidence="5">HTH lysR-type domain-containing protein</fullName>
    </recommendedName>
</protein>
<organism evidence="6 9">
    <name type="scientific">Pseudomonas amygdali pv. mori</name>
    <dbReference type="NCBI Taxonomy" id="34065"/>
    <lineage>
        <taxon>Bacteria</taxon>
        <taxon>Pseudomonadati</taxon>
        <taxon>Pseudomonadota</taxon>
        <taxon>Gammaproteobacteria</taxon>
        <taxon>Pseudomonadales</taxon>
        <taxon>Pseudomonadaceae</taxon>
        <taxon>Pseudomonas</taxon>
        <taxon>Pseudomonas amygdali</taxon>
    </lineage>
</organism>
<dbReference type="Gene3D" id="1.10.10.10">
    <property type="entry name" value="Winged helix-like DNA-binding domain superfamily/Winged helix DNA-binding domain"/>
    <property type="match status" value="1"/>
</dbReference>
<dbReference type="PRINTS" id="PR00039">
    <property type="entry name" value="HTHLYSR"/>
</dbReference>
<dbReference type="GO" id="GO:0032993">
    <property type="term" value="C:protein-DNA complex"/>
    <property type="evidence" value="ECO:0007669"/>
    <property type="project" value="TreeGrafter"/>
</dbReference>
<dbReference type="InterPro" id="IPR036390">
    <property type="entry name" value="WH_DNA-bd_sf"/>
</dbReference>
<evidence type="ECO:0000259" key="5">
    <source>
        <dbReference type="PROSITE" id="PS50931"/>
    </source>
</evidence>
<sequence>MIAIILPYGDAVLLRHIRYLLVVADHGNFTRAAEALHVSQPALSQQIRQLESSLGVQLFDRTRRSVVPTDAGRVYLDHARRCLLELEAGKRALNDVSDLSRGQLRLGVTPTFSEYLIAPLIDRFNALYPGVAIILTELPLEQITEALRDCQIFCVRAVNARHLTDTVITRRAW</sequence>
<keyword evidence="3" id="KW-0238">DNA-binding</keyword>
<evidence type="ECO:0000256" key="2">
    <source>
        <dbReference type="ARBA" id="ARBA00023015"/>
    </source>
</evidence>
<dbReference type="Pfam" id="PF03466">
    <property type="entry name" value="LysR_substrate"/>
    <property type="match status" value="1"/>
</dbReference>
<accession>A0A3M4L3H6</accession>
<proteinExistence type="inferred from homology"/>
<keyword evidence="4" id="KW-0804">Transcription</keyword>
<gene>
    <name evidence="7" type="ORF">ALP52_101680</name>
    <name evidence="6" type="ORF">ALQ05_101357</name>
</gene>
<dbReference type="InterPro" id="IPR036388">
    <property type="entry name" value="WH-like_DNA-bd_sf"/>
</dbReference>
<dbReference type="Proteomes" id="UP000279553">
    <property type="component" value="Unassembled WGS sequence"/>
</dbReference>
<evidence type="ECO:0000256" key="3">
    <source>
        <dbReference type="ARBA" id="ARBA00023125"/>
    </source>
</evidence>
<feature type="domain" description="HTH lysR-type" evidence="5">
    <location>
        <begin position="12"/>
        <end position="69"/>
    </location>
</feature>
<reference evidence="8 9" key="1">
    <citation type="submission" date="2018-08" db="EMBL/GenBank/DDBJ databases">
        <title>Recombination of ecologically and evolutionarily significant loci maintains genetic cohesion in the Pseudomonas syringae species complex.</title>
        <authorList>
            <person name="Dillon M."/>
            <person name="Thakur S."/>
            <person name="Almeida R.N.D."/>
            <person name="Weir B.S."/>
            <person name="Guttman D.S."/>
        </authorList>
    </citation>
    <scope>NUCLEOTIDE SEQUENCE [LARGE SCALE GENOMIC DNA]</scope>
    <source>
        <strain evidence="6 9">ICMP 535</strain>
        <strain evidence="7 8">ICMP 6941</strain>
    </source>
</reference>
<evidence type="ECO:0000313" key="9">
    <source>
        <dbReference type="Proteomes" id="UP000279553"/>
    </source>
</evidence>
<dbReference type="FunFam" id="1.10.10.10:FF:000001">
    <property type="entry name" value="LysR family transcriptional regulator"/>
    <property type="match status" value="1"/>
</dbReference>
<dbReference type="SUPFAM" id="SSF46785">
    <property type="entry name" value="Winged helix' DNA-binding domain"/>
    <property type="match status" value="1"/>
</dbReference>
<dbReference type="PROSITE" id="PS50931">
    <property type="entry name" value="HTH_LYSR"/>
    <property type="match status" value="1"/>
</dbReference>
<dbReference type="EMBL" id="RBTD01000242">
    <property type="protein sequence ID" value="RMT19655.1"/>
    <property type="molecule type" value="Genomic_DNA"/>
</dbReference>
<dbReference type="Proteomes" id="UP000276194">
    <property type="component" value="Unassembled WGS sequence"/>
</dbReference>
<dbReference type="InterPro" id="IPR000847">
    <property type="entry name" value="LysR_HTH_N"/>
</dbReference>
<comment type="caution">
    <text evidence="6">The sequence shown here is derived from an EMBL/GenBank/DDBJ whole genome shotgun (WGS) entry which is preliminary data.</text>
</comment>
<evidence type="ECO:0000313" key="6">
    <source>
        <dbReference type="EMBL" id="RMQ35968.1"/>
    </source>
</evidence>
<dbReference type="Pfam" id="PF00126">
    <property type="entry name" value="HTH_1"/>
    <property type="match status" value="1"/>
</dbReference>